<evidence type="ECO:0000313" key="2">
    <source>
        <dbReference type="EMBL" id="VAX38415.1"/>
    </source>
</evidence>
<keyword evidence="1" id="KW-1133">Transmembrane helix</keyword>
<keyword evidence="1" id="KW-0472">Membrane</keyword>
<proteinExistence type="predicted"/>
<dbReference type="EMBL" id="UOGL01000198">
    <property type="protein sequence ID" value="VAX38415.1"/>
    <property type="molecule type" value="Genomic_DNA"/>
</dbReference>
<protein>
    <submittedName>
        <fullName evidence="2">Uncharacterized protein</fullName>
    </submittedName>
</protein>
<sequence length="175" mass="19305">MDDSRPRKPFFLSPIYLFPFFTRWHLFVVAGFLLAATVYGCQLMGTREIDSPLSYSAQQSKIIEIAPKGTARDEAIAQLNEAGVAGEFSRGKSTYYCGSWTQKNGVIWRTNVALLFDEEGTVIGTRPIEAEVGLSSSTTPADNHQTAEKAEVVPITLPTTSNPARNGLRRPFDDE</sequence>
<dbReference type="AlphaFoldDB" id="A0A3B1E091"/>
<keyword evidence="1" id="KW-0812">Transmembrane</keyword>
<evidence type="ECO:0000256" key="1">
    <source>
        <dbReference type="SAM" id="Phobius"/>
    </source>
</evidence>
<reference evidence="2" key="1">
    <citation type="submission" date="2018-06" db="EMBL/GenBank/DDBJ databases">
        <authorList>
            <person name="Zhirakovskaya E."/>
        </authorList>
    </citation>
    <scope>NUCLEOTIDE SEQUENCE</scope>
</reference>
<accession>A0A3B1E091</accession>
<feature type="transmembrane region" description="Helical" evidence="1">
    <location>
        <begin position="20"/>
        <end position="41"/>
    </location>
</feature>
<gene>
    <name evidence="2" type="ORF">MNBD_PLANCTO02-1460</name>
</gene>
<organism evidence="2">
    <name type="scientific">hydrothermal vent metagenome</name>
    <dbReference type="NCBI Taxonomy" id="652676"/>
    <lineage>
        <taxon>unclassified sequences</taxon>
        <taxon>metagenomes</taxon>
        <taxon>ecological metagenomes</taxon>
    </lineage>
</organism>
<name>A0A3B1E091_9ZZZZ</name>